<proteinExistence type="predicted"/>
<keyword evidence="6" id="KW-1185">Reference proteome</keyword>
<dbReference type="GO" id="GO:0005524">
    <property type="term" value="F:ATP binding"/>
    <property type="evidence" value="ECO:0007669"/>
    <property type="project" value="UniProtKB-KW"/>
</dbReference>
<dbReference type="InterPro" id="IPR000253">
    <property type="entry name" value="FHA_dom"/>
</dbReference>
<dbReference type="PANTHER" id="PTHR47117">
    <property type="entry name" value="STAR-RELATED LIPID TRANSFER PROTEIN 9"/>
    <property type="match status" value="1"/>
</dbReference>
<dbReference type="InterPro" id="IPR008984">
    <property type="entry name" value="SMAD_FHA_dom_sf"/>
</dbReference>
<dbReference type="EMBL" id="BGZK01010662">
    <property type="protein sequence ID" value="GBP03532.1"/>
    <property type="molecule type" value="Genomic_DNA"/>
</dbReference>
<protein>
    <submittedName>
        <fullName evidence="5">Kinesin-like protein unc-104</fullName>
    </submittedName>
</protein>
<feature type="domain" description="FHA" evidence="4">
    <location>
        <begin position="10"/>
        <end position="62"/>
    </location>
</feature>
<evidence type="ECO:0000256" key="2">
    <source>
        <dbReference type="ARBA" id="ARBA00022840"/>
    </source>
</evidence>
<dbReference type="STRING" id="151549.A0A4C1SN21"/>
<accession>A0A4C1SN21</accession>
<sequence>MLALLYKRWHNLFGTHEANVPQDIQLSGSHILKEHCTFENRNNAVTLIPHKDVLVYLNGRKLVEPEILRTGSRVILGKNHVFVLQIPTRLERYERNWLRMPKMKMKNVMLRRLIEFRPVRIVGKAGY</sequence>
<comment type="caution">
    <text evidence="5">The sequence shown here is derived from an EMBL/GenBank/DDBJ whole genome shotgun (WGS) entry which is preliminary data.</text>
</comment>
<evidence type="ECO:0000256" key="1">
    <source>
        <dbReference type="ARBA" id="ARBA00022741"/>
    </source>
</evidence>
<keyword evidence="3" id="KW-0505">Motor protein</keyword>
<evidence type="ECO:0000313" key="5">
    <source>
        <dbReference type="EMBL" id="GBP03532.1"/>
    </source>
</evidence>
<gene>
    <name evidence="5" type="primary">unc-104</name>
    <name evidence="5" type="ORF">EVAR_71856_1</name>
</gene>
<name>A0A4C1SN21_EUMVA</name>
<reference evidence="5 6" key="1">
    <citation type="journal article" date="2019" name="Commun. Biol.">
        <title>The bagworm genome reveals a unique fibroin gene that provides high tensile strength.</title>
        <authorList>
            <person name="Kono N."/>
            <person name="Nakamura H."/>
            <person name="Ohtoshi R."/>
            <person name="Tomita M."/>
            <person name="Numata K."/>
            <person name="Arakawa K."/>
        </authorList>
    </citation>
    <scope>NUCLEOTIDE SEQUENCE [LARGE SCALE GENOMIC DNA]</scope>
</reference>
<dbReference type="OrthoDB" id="3176171at2759"/>
<evidence type="ECO:0000256" key="3">
    <source>
        <dbReference type="ARBA" id="ARBA00023175"/>
    </source>
</evidence>
<dbReference type="AlphaFoldDB" id="A0A4C1SN21"/>
<dbReference type="SUPFAM" id="SSF49879">
    <property type="entry name" value="SMAD/FHA domain"/>
    <property type="match status" value="1"/>
</dbReference>
<organism evidence="5 6">
    <name type="scientific">Eumeta variegata</name>
    <name type="common">Bagworm moth</name>
    <name type="synonym">Eumeta japonica</name>
    <dbReference type="NCBI Taxonomy" id="151549"/>
    <lineage>
        <taxon>Eukaryota</taxon>
        <taxon>Metazoa</taxon>
        <taxon>Ecdysozoa</taxon>
        <taxon>Arthropoda</taxon>
        <taxon>Hexapoda</taxon>
        <taxon>Insecta</taxon>
        <taxon>Pterygota</taxon>
        <taxon>Neoptera</taxon>
        <taxon>Endopterygota</taxon>
        <taxon>Lepidoptera</taxon>
        <taxon>Glossata</taxon>
        <taxon>Ditrysia</taxon>
        <taxon>Tineoidea</taxon>
        <taxon>Psychidae</taxon>
        <taxon>Oiketicinae</taxon>
        <taxon>Eumeta</taxon>
    </lineage>
</organism>
<dbReference type="Pfam" id="PF00498">
    <property type="entry name" value="FHA"/>
    <property type="match status" value="1"/>
</dbReference>
<keyword evidence="1" id="KW-0547">Nucleotide-binding</keyword>
<dbReference type="SMART" id="SM00240">
    <property type="entry name" value="FHA"/>
    <property type="match status" value="1"/>
</dbReference>
<dbReference type="Gene3D" id="2.60.200.20">
    <property type="match status" value="1"/>
</dbReference>
<evidence type="ECO:0000313" key="6">
    <source>
        <dbReference type="Proteomes" id="UP000299102"/>
    </source>
</evidence>
<evidence type="ECO:0000259" key="4">
    <source>
        <dbReference type="SMART" id="SM00240"/>
    </source>
</evidence>
<keyword evidence="2" id="KW-0067">ATP-binding</keyword>
<dbReference type="Proteomes" id="UP000299102">
    <property type="component" value="Unassembled WGS sequence"/>
</dbReference>